<proteinExistence type="predicted"/>
<reference evidence="2" key="1">
    <citation type="submission" date="2017-02" db="UniProtKB">
        <authorList>
            <consortium name="WormBaseParasite"/>
        </authorList>
    </citation>
    <scope>IDENTIFICATION</scope>
</reference>
<protein>
    <submittedName>
        <fullName evidence="2">Cupin_6 domain-containing protein</fullName>
    </submittedName>
</protein>
<evidence type="ECO:0000313" key="2">
    <source>
        <dbReference type="WBParaSite" id="SMUV_0000087301-mRNA-1"/>
    </source>
</evidence>
<organism evidence="1 2">
    <name type="scientific">Syphacia muris</name>
    <dbReference type="NCBI Taxonomy" id="451379"/>
    <lineage>
        <taxon>Eukaryota</taxon>
        <taxon>Metazoa</taxon>
        <taxon>Ecdysozoa</taxon>
        <taxon>Nematoda</taxon>
        <taxon>Chromadorea</taxon>
        <taxon>Rhabditida</taxon>
        <taxon>Spirurina</taxon>
        <taxon>Oxyuridomorpha</taxon>
        <taxon>Oxyuroidea</taxon>
        <taxon>Oxyuridae</taxon>
        <taxon>Syphacia</taxon>
    </lineage>
</organism>
<accession>A0A0N5A9R9</accession>
<dbReference type="AlphaFoldDB" id="A0A0N5A9R9"/>
<dbReference type="WBParaSite" id="SMUV_0000087301-mRNA-1">
    <property type="protein sequence ID" value="SMUV_0000087301-mRNA-1"/>
    <property type="gene ID" value="SMUV_0000087301"/>
</dbReference>
<dbReference type="Proteomes" id="UP000046393">
    <property type="component" value="Unplaced"/>
</dbReference>
<sequence length="111" mass="12575">MMLSVNIKLRSLIELSMDRSSVPQSLYRYSRDVLLGGSSAPFAKREVLLSTLLLEEQWGLVPFTGFRETHYQKRAVCLCECGDVLLEESSTPDHEAVDVPLGREWYALRGI</sequence>
<name>A0A0N5A9R9_9BILA</name>
<keyword evidence="1" id="KW-1185">Reference proteome</keyword>
<evidence type="ECO:0000313" key="1">
    <source>
        <dbReference type="Proteomes" id="UP000046393"/>
    </source>
</evidence>